<evidence type="ECO:0000259" key="1">
    <source>
        <dbReference type="Pfam" id="PF12417"/>
    </source>
</evidence>
<keyword evidence="3" id="KW-1185">Reference proteome</keyword>
<sequence length="325" mass="36732">MTLLAKSPPLAREESEVAAPVRLGAGSFATVYAISGGPVAYKRVHNIDEASTLQDEYEMLDKIYWCCNTDYSFFGIPRALAYNNPLVEPDDGGFITTDTAASSPFCKLKPRRRSDRPTVTRKLMSVFDAPTYAMDRVHALPWDVRVFLKDKFFPPAVQVGPALCRLYFGKTLSNDTPKFVNSSNFPLDVHRYGVLRTYMPELPPAEEVAEGMGEMLGWMHNRAGADARDVEFVLGGDGAGGYTFFVIDFNQVRKWSKCVEDVVDLVQPFFVNDPYYPRPRPNDPLYQAFRSGYLEQYGTHTRSIGIAFLDAIEREQASRDQRSWW</sequence>
<dbReference type="Proteomes" id="UP000313359">
    <property type="component" value="Unassembled WGS sequence"/>
</dbReference>
<dbReference type="STRING" id="1328759.A0A5C2SML3"/>
<proteinExistence type="predicted"/>
<protein>
    <recommendedName>
        <fullName evidence="1">DUF3669 domain-containing protein</fullName>
    </recommendedName>
</protein>
<dbReference type="PANTHER" id="PTHR40780:SF2">
    <property type="entry name" value="DUF3669 DOMAIN-CONTAINING PROTEIN"/>
    <property type="match status" value="1"/>
</dbReference>
<dbReference type="Pfam" id="PF12417">
    <property type="entry name" value="DUF3669"/>
    <property type="match status" value="1"/>
</dbReference>
<evidence type="ECO:0000313" key="2">
    <source>
        <dbReference type="EMBL" id="RPD62716.1"/>
    </source>
</evidence>
<dbReference type="PANTHER" id="PTHR40780">
    <property type="entry name" value="DUF3669 DOMAIN-CONTAINING PROTEIN"/>
    <property type="match status" value="1"/>
</dbReference>
<reference evidence="2" key="1">
    <citation type="journal article" date="2018" name="Genome Biol. Evol.">
        <title>Genomics and development of Lentinus tigrinus, a white-rot wood-decaying mushroom with dimorphic fruiting bodies.</title>
        <authorList>
            <person name="Wu B."/>
            <person name="Xu Z."/>
            <person name="Knudson A."/>
            <person name="Carlson A."/>
            <person name="Chen N."/>
            <person name="Kovaka S."/>
            <person name="LaButti K."/>
            <person name="Lipzen A."/>
            <person name="Pennachio C."/>
            <person name="Riley R."/>
            <person name="Schakwitz W."/>
            <person name="Umezawa K."/>
            <person name="Ohm R.A."/>
            <person name="Grigoriev I.V."/>
            <person name="Nagy L.G."/>
            <person name="Gibbons J."/>
            <person name="Hibbett D."/>
        </authorList>
    </citation>
    <scope>NUCLEOTIDE SEQUENCE [LARGE SCALE GENOMIC DNA]</scope>
    <source>
        <strain evidence="2">ALCF2SS1-6</strain>
    </source>
</reference>
<dbReference type="AlphaFoldDB" id="A0A5C2SML3"/>
<feature type="domain" description="DUF3669" evidence="1">
    <location>
        <begin position="246"/>
        <end position="296"/>
    </location>
</feature>
<dbReference type="OrthoDB" id="2993351at2759"/>
<dbReference type="EMBL" id="ML122258">
    <property type="protein sequence ID" value="RPD62716.1"/>
    <property type="molecule type" value="Genomic_DNA"/>
</dbReference>
<organism evidence="2 3">
    <name type="scientific">Lentinus tigrinus ALCF2SS1-6</name>
    <dbReference type="NCBI Taxonomy" id="1328759"/>
    <lineage>
        <taxon>Eukaryota</taxon>
        <taxon>Fungi</taxon>
        <taxon>Dikarya</taxon>
        <taxon>Basidiomycota</taxon>
        <taxon>Agaricomycotina</taxon>
        <taxon>Agaricomycetes</taxon>
        <taxon>Polyporales</taxon>
        <taxon>Polyporaceae</taxon>
        <taxon>Lentinus</taxon>
    </lineage>
</organism>
<dbReference type="InterPro" id="IPR022137">
    <property type="entry name" value="Znf_prot_DUF3669"/>
</dbReference>
<evidence type="ECO:0000313" key="3">
    <source>
        <dbReference type="Proteomes" id="UP000313359"/>
    </source>
</evidence>
<gene>
    <name evidence="2" type="ORF">L227DRAFT_573244</name>
</gene>
<name>A0A5C2SML3_9APHY</name>
<accession>A0A5C2SML3</accession>